<evidence type="ECO:0000313" key="2">
    <source>
        <dbReference type="Proteomes" id="UP000184315"/>
    </source>
</evidence>
<proteinExistence type="predicted"/>
<accession>A0A1J1LNJ6</accession>
<dbReference type="AlphaFoldDB" id="A0A1J1LNJ6"/>
<sequence>MKPNRSKSIIPDPQDWITEHYVLASFAHTLSTLKHLLGDEETQTNHEISYTHEGELVIGTETINLLKESYGDDHWRYVETYLSACKF</sequence>
<dbReference type="RefSeq" id="WP_072720196.1">
    <property type="nucleotide sequence ID" value="NZ_LN889803.1"/>
</dbReference>
<protein>
    <submittedName>
        <fullName evidence="1">Uncharacterized protein</fullName>
    </submittedName>
</protein>
<reference evidence="2" key="1">
    <citation type="submission" date="2015-10" db="EMBL/GenBank/DDBJ databases">
        <authorList>
            <person name="Regsiter A."/>
            <person name="william w."/>
        </authorList>
    </citation>
    <scope>NUCLEOTIDE SEQUENCE [LARGE SCALE GENOMIC DNA]</scope>
</reference>
<keyword evidence="2" id="KW-1185">Reference proteome</keyword>
<gene>
    <name evidence="1" type="ORF">PL9214520109</name>
</gene>
<organism evidence="1 2">
    <name type="scientific">Planktothrix tepida PCC 9214</name>
    <dbReference type="NCBI Taxonomy" id="671072"/>
    <lineage>
        <taxon>Bacteria</taxon>
        <taxon>Bacillati</taxon>
        <taxon>Cyanobacteriota</taxon>
        <taxon>Cyanophyceae</taxon>
        <taxon>Oscillatoriophycideae</taxon>
        <taxon>Oscillatoriales</taxon>
        <taxon>Microcoleaceae</taxon>
        <taxon>Planktothrix</taxon>
    </lineage>
</organism>
<dbReference type="Proteomes" id="UP000184315">
    <property type="component" value="Unassembled WGS sequence"/>
</dbReference>
<name>A0A1J1LNJ6_9CYAN</name>
<dbReference type="EMBL" id="CZDF01000158">
    <property type="protein sequence ID" value="CUR33570.1"/>
    <property type="molecule type" value="Genomic_DNA"/>
</dbReference>
<dbReference type="OrthoDB" id="460033at2"/>
<evidence type="ECO:0000313" key="1">
    <source>
        <dbReference type="EMBL" id="CUR33570.1"/>
    </source>
</evidence>